<dbReference type="EMBL" id="BLLF01000643">
    <property type="protein sequence ID" value="GFH13714.1"/>
    <property type="molecule type" value="Genomic_DNA"/>
</dbReference>
<sequence>MQLGAAAWRRLELQPGLQLVPELGAELADHGLVIASKALSEHPGAGRLERAARSGQPRAGSQERQPRVAARNGTLSSSPQPMPTLHHLTSLIPHPSQLP</sequence>
<accession>A0A699Z474</accession>
<gene>
    <name evidence="2" type="ORF">HaLaN_09651</name>
</gene>
<dbReference type="AlphaFoldDB" id="A0A699Z474"/>
<evidence type="ECO:0000313" key="2">
    <source>
        <dbReference type="EMBL" id="GFH13714.1"/>
    </source>
</evidence>
<comment type="caution">
    <text evidence="2">The sequence shown here is derived from an EMBL/GenBank/DDBJ whole genome shotgun (WGS) entry which is preliminary data.</text>
</comment>
<feature type="region of interest" description="Disordered" evidence="1">
    <location>
        <begin position="39"/>
        <end position="99"/>
    </location>
</feature>
<proteinExistence type="predicted"/>
<protein>
    <submittedName>
        <fullName evidence="2">Uncharacterized protein</fullName>
    </submittedName>
</protein>
<keyword evidence="3" id="KW-1185">Reference proteome</keyword>
<organism evidence="2 3">
    <name type="scientific">Haematococcus lacustris</name>
    <name type="common">Green alga</name>
    <name type="synonym">Haematococcus pluvialis</name>
    <dbReference type="NCBI Taxonomy" id="44745"/>
    <lineage>
        <taxon>Eukaryota</taxon>
        <taxon>Viridiplantae</taxon>
        <taxon>Chlorophyta</taxon>
        <taxon>core chlorophytes</taxon>
        <taxon>Chlorophyceae</taxon>
        <taxon>CS clade</taxon>
        <taxon>Chlamydomonadales</taxon>
        <taxon>Haematococcaceae</taxon>
        <taxon>Haematococcus</taxon>
    </lineage>
</organism>
<dbReference type="Proteomes" id="UP000485058">
    <property type="component" value="Unassembled WGS sequence"/>
</dbReference>
<name>A0A699Z474_HAELA</name>
<reference evidence="2 3" key="1">
    <citation type="submission" date="2020-02" db="EMBL/GenBank/DDBJ databases">
        <title>Draft genome sequence of Haematococcus lacustris strain NIES-144.</title>
        <authorList>
            <person name="Morimoto D."/>
            <person name="Nakagawa S."/>
            <person name="Yoshida T."/>
            <person name="Sawayama S."/>
        </authorList>
    </citation>
    <scope>NUCLEOTIDE SEQUENCE [LARGE SCALE GENOMIC DNA]</scope>
    <source>
        <strain evidence="2 3">NIES-144</strain>
    </source>
</reference>
<evidence type="ECO:0000313" key="3">
    <source>
        <dbReference type="Proteomes" id="UP000485058"/>
    </source>
</evidence>
<evidence type="ECO:0000256" key="1">
    <source>
        <dbReference type="SAM" id="MobiDB-lite"/>
    </source>
</evidence>
<feature type="non-terminal residue" evidence="2">
    <location>
        <position position="1"/>
    </location>
</feature>